<dbReference type="AlphaFoldDB" id="A0A4C1V7C9"/>
<proteinExistence type="predicted"/>
<sequence length="132" mass="15552">MVFEADPSPTLGYDPGWSFNSDPRTAFHSDSTPSRFIFERSRGQISVFRPFRFQRRLRRRATCRPFLGKLLTVRGQKAPFEPGPERRVGRSPPAAKKLITDRSCQYVPRRRMTYKHYCFCVELWAVEYCRGR</sequence>
<name>A0A4C1V7C9_EUMVA</name>
<evidence type="ECO:0000313" key="2">
    <source>
        <dbReference type="Proteomes" id="UP000299102"/>
    </source>
</evidence>
<organism evidence="1 2">
    <name type="scientific">Eumeta variegata</name>
    <name type="common">Bagworm moth</name>
    <name type="synonym">Eumeta japonica</name>
    <dbReference type="NCBI Taxonomy" id="151549"/>
    <lineage>
        <taxon>Eukaryota</taxon>
        <taxon>Metazoa</taxon>
        <taxon>Ecdysozoa</taxon>
        <taxon>Arthropoda</taxon>
        <taxon>Hexapoda</taxon>
        <taxon>Insecta</taxon>
        <taxon>Pterygota</taxon>
        <taxon>Neoptera</taxon>
        <taxon>Endopterygota</taxon>
        <taxon>Lepidoptera</taxon>
        <taxon>Glossata</taxon>
        <taxon>Ditrysia</taxon>
        <taxon>Tineoidea</taxon>
        <taxon>Psychidae</taxon>
        <taxon>Oiketicinae</taxon>
        <taxon>Eumeta</taxon>
    </lineage>
</organism>
<accession>A0A4C1V7C9</accession>
<keyword evidence="2" id="KW-1185">Reference proteome</keyword>
<evidence type="ECO:0000313" key="1">
    <source>
        <dbReference type="EMBL" id="GBP34723.1"/>
    </source>
</evidence>
<dbReference type="EMBL" id="BGZK01000293">
    <property type="protein sequence ID" value="GBP34723.1"/>
    <property type="molecule type" value="Genomic_DNA"/>
</dbReference>
<reference evidence="1 2" key="1">
    <citation type="journal article" date="2019" name="Commun. Biol.">
        <title>The bagworm genome reveals a unique fibroin gene that provides high tensile strength.</title>
        <authorList>
            <person name="Kono N."/>
            <person name="Nakamura H."/>
            <person name="Ohtoshi R."/>
            <person name="Tomita M."/>
            <person name="Numata K."/>
            <person name="Arakawa K."/>
        </authorList>
    </citation>
    <scope>NUCLEOTIDE SEQUENCE [LARGE SCALE GENOMIC DNA]</scope>
</reference>
<gene>
    <name evidence="1" type="ORF">EVAR_25727_1</name>
</gene>
<protein>
    <submittedName>
        <fullName evidence="1">Uncharacterized protein</fullName>
    </submittedName>
</protein>
<comment type="caution">
    <text evidence="1">The sequence shown here is derived from an EMBL/GenBank/DDBJ whole genome shotgun (WGS) entry which is preliminary data.</text>
</comment>
<dbReference type="Proteomes" id="UP000299102">
    <property type="component" value="Unassembled WGS sequence"/>
</dbReference>